<dbReference type="Pfam" id="PF04082">
    <property type="entry name" value="Fungal_trans"/>
    <property type="match status" value="1"/>
</dbReference>
<keyword evidence="9" id="KW-1185">Reference proteome</keyword>
<keyword evidence="1" id="KW-0479">Metal-binding</keyword>
<dbReference type="SMART" id="SM00906">
    <property type="entry name" value="Fungal_trans"/>
    <property type="match status" value="1"/>
</dbReference>
<dbReference type="InterPro" id="IPR036864">
    <property type="entry name" value="Zn2-C6_fun-type_DNA-bd_sf"/>
</dbReference>
<dbReference type="CDD" id="cd12148">
    <property type="entry name" value="fungal_TF_MHR"/>
    <property type="match status" value="1"/>
</dbReference>
<feature type="region of interest" description="Disordered" evidence="6">
    <location>
        <begin position="745"/>
        <end position="764"/>
    </location>
</feature>
<evidence type="ECO:0000256" key="5">
    <source>
        <dbReference type="ARBA" id="ARBA00023242"/>
    </source>
</evidence>
<dbReference type="GO" id="GO:0000981">
    <property type="term" value="F:DNA-binding transcription factor activity, RNA polymerase II-specific"/>
    <property type="evidence" value="ECO:0007669"/>
    <property type="project" value="InterPro"/>
</dbReference>
<dbReference type="PROSITE" id="PS00463">
    <property type="entry name" value="ZN2_CY6_FUNGAL_1"/>
    <property type="match status" value="1"/>
</dbReference>
<evidence type="ECO:0000313" key="8">
    <source>
        <dbReference type="EMBL" id="KAF3764050.1"/>
    </source>
</evidence>
<dbReference type="RefSeq" id="XP_040775011.1">
    <property type="nucleotide sequence ID" value="XM_040915079.1"/>
</dbReference>
<comment type="caution">
    <text evidence="8">The sequence shown here is derived from an EMBL/GenBank/DDBJ whole genome shotgun (WGS) entry which is preliminary data.</text>
</comment>
<organism evidence="8 9">
    <name type="scientific">Cryphonectria parasitica (strain ATCC 38755 / EP155)</name>
    <dbReference type="NCBI Taxonomy" id="660469"/>
    <lineage>
        <taxon>Eukaryota</taxon>
        <taxon>Fungi</taxon>
        <taxon>Dikarya</taxon>
        <taxon>Ascomycota</taxon>
        <taxon>Pezizomycotina</taxon>
        <taxon>Sordariomycetes</taxon>
        <taxon>Sordariomycetidae</taxon>
        <taxon>Diaporthales</taxon>
        <taxon>Cryphonectriaceae</taxon>
        <taxon>Cryphonectria-Endothia species complex</taxon>
        <taxon>Cryphonectria</taxon>
    </lineage>
</organism>
<dbReference type="GO" id="GO:0006351">
    <property type="term" value="P:DNA-templated transcription"/>
    <property type="evidence" value="ECO:0007669"/>
    <property type="project" value="InterPro"/>
</dbReference>
<sequence length="812" mass="89505">MADSIRVSLPTSGEDETDTGGGPLDLDSMPTPAGASVAANDTAEDTPRRPQKRRRIPVACGACRSKKSRCDGYRPKCSSCQAQNIECVYLSPPISATTPVPRAFLQLVETRLSQLESDVRMLKDTQSRTGSVTSDSIMNDRRASMSTYQSALTVPEVDSEDFGEFPDATDGMGSMEFAKEEDSGYYGTCQLMVADLGKEEGGGKNSGRDYQWLSTSSFTAGPSSNIAFTRNIRRAMYALLSRPASRHLGPDARSHRQIPHRPSLDVSRPSTPHVRTTRLINGEAGSVDGAVDYLALPPDEEMDALVSRFFVDTGALFPFVHGPSFLDEYERVKRNNFRKFRRSWLGLLNAILTMATVTSASMNITASDRAARAEVFYMRAKALCLDRMLHSASLETVQAMLLLSQYLQGTHRSTTTWNVHGLAVKAAFQLGLHSTSFCKDNSPLDKEMRLRTWYGCILLDRTLSMTFGRPPAIPESYVRTPLPKACDKTLAPMKVNDVMLSTDFFVYTITLYKIMWTIIDILYKCNIGDPDGGVLPVAASILQIEHQLLEWQAALGPLSSLVTPAELRNDDSFSAEKRFRVVLTLRYHNVRILAHRRMLDLYLSSIERGQSYDAEDSMLRQVGQRSKSICFQSASELIGIVNVLTHSPEPKRGLLGAWWFTLYYTFNATLTIVALMLCNHVSGPEAPTSYEATGISDQALNEILAAALACLPLIDNGNKMVEKCAKFATTLNQCLHLLGEQADGSFRSNGEGGTPTVETPRPANQYGVPHSYAPIPIDVSHFDLGALGWENDFLASLWSGMTEGNQESDLFC</sequence>
<dbReference type="InterPro" id="IPR007219">
    <property type="entry name" value="XnlR_reg_dom"/>
</dbReference>
<feature type="domain" description="Zn(2)-C6 fungal-type" evidence="7">
    <location>
        <begin position="59"/>
        <end position="89"/>
    </location>
</feature>
<dbReference type="CDD" id="cd00067">
    <property type="entry name" value="GAL4"/>
    <property type="match status" value="1"/>
</dbReference>
<dbReference type="OrthoDB" id="3364175at2759"/>
<dbReference type="PANTHER" id="PTHR47424:SF3">
    <property type="entry name" value="REGULATORY PROTEIN GAL4"/>
    <property type="match status" value="1"/>
</dbReference>
<feature type="region of interest" description="Disordered" evidence="6">
    <location>
        <begin position="1"/>
        <end position="54"/>
    </location>
</feature>
<dbReference type="GO" id="GO:0000435">
    <property type="term" value="P:positive regulation of transcription from RNA polymerase II promoter by galactose"/>
    <property type="evidence" value="ECO:0007669"/>
    <property type="project" value="TreeGrafter"/>
</dbReference>
<evidence type="ECO:0000313" key="9">
    <source>
        <dbReference type="Proteomes" id="UP000803844"/>
    </source>
</evidence>
<dbReference type="Gene3D" id="4.10.240.10">
    <property type="entry name" value="Zn(2)-C6 fungal-type DNA-binding domain"/>
    <property type="match status" value="1"/>
</dbReference>
<dbReference type="PROSITE" id="PS50048">
    <property type="entry name" value="ZN2_CY6_FUNGAL_2"/>
    <property type="match status" value="1"/>
</dbReference>
<protein>
    <recommendedName>
        <fullName evidence="7">Zn(2)-C6 fungal-type domain-containing protein</fullName>
    </recommendedName>
</protein>
<evidence type="ECO:0000256" key="1">
    <source>
        <dbReference type="ARBA" id="ARBA00022723"/>
    </source>
</evidence>
<dbReference type="GeneID" id="63832208"/>
<evidence type="ECO:0000259" key="7">
    <source>
        <dbReference type="PROSITE" id="PS50048"/>
    </source>
</evidence>
<keyword evidence="2" id="KW-0805">Transcription regulation</keyword>
<dbReference type="InterPro" id="IPR051127">
    <property type="entry name" value="Fungal_SecMet_Regulators"/>
</dbReference>
<keyword evidence="3" id="KW-0238">DNA-binding</keyword>
<evidence type="ECO:0000256" key="4">
    <source>
        <dbReference type="ARBA" id="ARBA00023163"/>
    </source>
</evidence>
<name>A0A9P4Y0B1_CRYP1</name>
<dbReference type="AlphaFoldDB" id="A0A9P4Y0B1"/>
<dbReference type="EMBL" id="MU032349">
    <property type="protein sequence ID" value="KAF3764050.1"/>
    <property type="molecule type" value="Genomic_DNA"/>
</dbReference>
<dbReference type="SUPFAM" id="SSF57701">
    <property type="entry name" value="Zn2/Cys6 DNA-binding domain"/>
    <property type="match status" value="1"/>
</dbReference>
<evidence type="ECO:0000256" key="6">
    <source>
        <dbReference type="SAM" id="MobiDB-lite"/>
    </source>
</evidence>
<dbReference type="GO" id="GO:0008270">
    <property type="term" value="F:zinc ion binding"/>
    <property type="evidence" value="ECO:0007669"/>
    <property type="project" value="InterPro"/>
</dbReference>
<proteinExistence type="predicted"/>
<dbReference type="GO" id="GO:0000978">
    <property type="term" value="F:RNA polymerase II cis-regulatory region sequence-specific DNA binding"/>
    <property type="evidence" value="ECO:0007669"/>
    <property type="project" value="TreeGrafter"/>
</dbReference>
<evidence type="ECO:0000256" key="2">
    <source>
        <dbReference type="ARBA" id="ARBA00023015"/>
    </source>
</evidence>
<dbReference type="PANTHER" id="PTHR47424">
    <property type="entry name" value="REGULATORY PROTEIN GAL4"/>
    <property type="match status" value="1"/>
</dbReference>
<keyword evidence="4" id="KW-0804">Transcription</keyword>
<feature type="region of interest" description="Disordered" evidence="6">
    <location>
        <begin position="246"/>
        <end position="272"/>
    </location>
</feature>
<accession>A0A9P4Y0B1</accession>
<keyword evidence="5" id="KW-0539">Nucleus</keyword>
<gene>
    <name evidence="8" type="ORF">M406DRAFT_103763</name>
</gene>
<evidence type="ECO:0000256" key="3">
    <source>
        <dbReference type="ARBA" id="ARBA00023125"/>
    </source>
</evidence>
<dbReference type="GO" id="GO:0005634">
    <property type="term" value="C:nucleus"/>
    <property type="evidence" value="ECO:0007669"/>
    <property type="project" value="TreeGrafter"/>
</dbReference>
<dbReference type="SMART" id="SM00066">
    <property type="entry name" value="GAL4"/>
    <property type="match status" value="1"/>
</dbReference>
<reference evidence="8" key="1">
    <citation type="journal article" date="2020" name="Phytopathology">
        <title>Genome sequence of the chestnut blight fungus Cryphonectria parasitica EP155: A fundamental resource for an archetypical invasive plant pathogen.</title>
        <authorList>
            <person name="Crouch J.A."/>
            <person name="Dawe A."/>
            <person name="Aerts A."/>
            <person name="Barry K."/>
            <person name="Churchill A.C.L."/>
            <person name="Grimwood J."/>
            <person name="Hillman B."/>
            <person name="Milgroom M.G."/>
            <person name="Pangilinan J."/>
            <person name="Smith M."/>
            <person name="Salamov A."/>
            <person name="Schmutz J."/>
            <person name="Yadav J."/>
            <person name="Grigoriev I.V."/>
            <person name="Nuss D."/>
        </authorList>
    </citation>
    <scope>NUCLEOTIDE SEQUENCE</scope>
    <source>
        <strain evidence="8">EP155</strain>
    </source>
</reference>
<dbReference type="Proteomes" id="UP000803844">
    <property type="component" value="Unassembled WGS sequence"/>
</dbReference>
<dbReference type="Pfam" id="PF00172">
    <property type="entry name" value="Zn_clus"/>
    <property type="match status" value="1"/>
</dbReference>
<dbReference type="InterPro" id="IPR001138">
    <property type="entry name" value="Zn2Cys6_DnaBD"/>
</dbReference>